<proteinExistence type="predicted"/>
<dbReference type="PANTHER" id="PTHR22798:SF0">
    <property type="entry name" value="MALIGNANT T-CELL-AMPLIFIED SEQUENCE 1"/>
    <property type="match status" value="1"/>
</dbReference>
<dbReference type="SUPFAM" id="SSF88697">
    <property type="entry name" value="PUA domain-like"/>
    <property type="match status" value="1"/>
</dbReference>
<dbReference type="PANTHER" id="PTHR22798">
    <property type="entry name" value="MCT-1 PROTEIN"/>
    <property type="match status" value="1"/>
</dbReference>
<sequence>MHRRMEIMGIHTRSRHYLRSSDSKKIMKELGKAFDPSDIGGVFEGKRFELVTTDVCDIILVEDVPMIFMPDGEPFLTVRGALEVKPEARIVVVDAGAIRFVVNGADVMRPGIVQADPGIKAGDLVIIIEEAHRKALAIGRALISGDEMIGDSGKAVKSLHYVGDAIWEVTR</sequence>
<gene>
    <name evidence="2" type="ORF">HJPDKAMO_00018</name>
</gene>
<evidence type="ECO:0000259" key="1">
    <source>
        <dbReference type="SMART" id="SM00359"/>
    </source>
</evidence>
<reference evidence="2" key="1">
    <citation type="submission" date="2020-06" db="EMBL/GenBank/DDBJ databases">
        <title>Unique genomic features of the anaerobic methanotrophic archaea.</title>
        <authorList>
            <person name="Chadwick G.L."/>
            <person name="Skennerton C.T."/>
            <person name="Laso-Perez R."/>
            <person name="Leu A.O."/>
            <person name="Speth D.R."/>
            <person name="Yu H."/>
            <person name="Morgan-Lang C."/>
            <person name="Hatzenpichler R."/>
            <person name="Goudeau D."/>
            <person name="Malmstrom R."/>
            <person name="Brazelton W.J."/>
            <person name="Woyke T."/>
            <person name="Hallam S.J."/>
            <person name="Tyson G.W."/>
            <person name="Wegener G."/>
            <person name="Boetius A."/>
            <person name="Orphan V."/>
        </authorList>
    </citation>
    <scope>NUCLEOTIDE SEQUENCE</scope>
</reference>
<dbReference type="EMBL" id="MT630752">
    <property type="protein sequence ID" value="QNO42594.1"/>
    <property type="molecule type" value="Genomic_DNA"/>
</dbReference>
<accession>A0A7G9Y3L0</accession>
<dbReference type="GO" id="GO:0001731">
    <property type="term" value="P:formation of translation preinitiation complex"/>
    <property type="evidence" value="ECO:0007669"/>
    <property type="project" value="TreeGrafter"/>
</dbReference>
<dbReference type="Gene3D" id="3.10.400.20">
    <property type="match status" value="1"/>
</dbReference>
<protein>
    <recommendedName>
        <fullName evidence="1">PUA domain-containing protein</fullName>
    </recommendedName>
</protein>
<dbReference type="InterPro" id="IPR016437">
    <property type="entry name" value="MCT-1/Tma20"/>
</dbReference>
<dbReference type="PROSITE" id="PS50890">
    <property type="entry name" value="PUA"/>
    <property type="match status" value="1"/>
</dbReference>
<name>A0A7G9Y3L0_9EURY</name>
<dbReference type="NCBIfam" id="TIGR03684">
    <property type="entry name" value="arCOG00985"/>
    <property type="match status" value="1"/>
</dbReference>
<dbReference type="PIRSF" id="PIRSF005067">
    <property type="entry name" value="Tma_RNA-bind_prd"/>
    <property type="match status" value="1"/>
</dbReference>
<dbReference type="InterPro" id="IPR004521">
    <property type="entry name" value="Uncharacterised_CHP00451"/>
</dbReference>
<dbReference type="AlphaFoldDB" id="A0A7G9Y3L0"/>
<evidence type="ECO:0000313" key="2">
    <source>
        <dbReference type="EMBL" id="QNO42594.1"/>
    </source>
</evidence>
<dbReference type="NCBIfam" id="TIGR00451">
    <property type="entry name" value="unchar_dom_2"/>
    <property type="match status" value="1"/>
</dbReference>
<dbReference type="InterPro" id="IPR015947">
    <property type="entry name" value="PUA-like_sf"/>
</dbReference>
<dbReference type="InterPro" id="IPR022430">
    <property type="entry name" value="CHP03684"/>
</dbReference>
<feature type="domain" description="PUA" evidence="1">
    <location>
        <begin position="89"/>
        <end position="163"/>
    </location>
</feature>
<organism evidence="2">
    <name type="scientific">Candidatus Methanogaster sp. ANME-2c ERB4</name>
    <dbReference type="NCBI Taxonomy" id="2759911"/>
    <lineage>
        <taxon>Archaea</taxon>
        <taxon>Methanobacteriati</taxon>
        <taxon>Methanobacteriota</taxon>
        <taxon>Stenosarchaea group</taxon>
        <taxon>Methanomicrobia</taxon>
        <taxon>Methanosarcinales</taxon>
        <taxon>ANME-2 cluster</taxon>
        <taxon>Candidatus Methanogasteraceae</taxon>
        <taxon>Candidatus Methanogaster</taxon>
    </lineage>
</organism>
<dbReference type="InterPro" id="IPR002478">
    <property type="entry name" value="PUA"/>
</dbReference>
<dbReference type="NCBIfam" id="NF011153">
    <property type="entry name" value="PRK14560.1-4"/>
    <property type="match status" value="1"/>
</dbReference>
<dbReference type="Pfam" id="PF01472">
    <property type="entry name" value="PUA"/>
    <property type="match status" value="1"/>
</dbReference>
<dbReference type="CDD" id="cd21154">
    <property type="entry name" value="PUA_MJ1432-like"/>
    <property type="match status" value="1"/>
</dbReference>
<dbReference type="SMART" id="SM00359">
    <property type="entry name" value="PUA"/>
    <property type="match status" value="1"/>
</dbReference>
<dbReference type="GO" id="GO:0003723">
    <property type="term" value="F:RNA binding"/>
    <property type="evidence" value="ECO:0007669"/>
    <property type="project" value="InterPro"/>
</dbReference>